<evidence type="ECO:0000256" key="1">
    <source>
        <dbReference type="PROSITE-ProRule" id="PRU00339"/>
    </source>
</evidence>
<dbReference type="PANTHER" id="PTHR45588">
    <property type="entry name" value="TPR DOMAIN-CONTAINING PROTEIN"/>
    <property type="match status" value="1"/>
</dbReference>
<feature type="repeat" description="TPR" evidence="1">
    <location>
        <begin position="515"/>
        <end position="548"/>
    </location>
</feature>
<dbReference type="PROSITE" id="PS51257">
    <property type="entry name" value="PROKAR_LIPOPROTEIN"/>
    <property type="match status" value="1"/>
</dbReference>
<feature type="repeat" description="TPR" evidence="1">
    <location>
        <begin position="472"/>
        <end position="505"/>
    </location>
</feature>
<comment type="caution">
    <text evidence="2">The sequence shown here is derived from an EMBL/GenBank/DDBJ whole genome shotgun (WGS) entry which is preliminary data.</text>
</comment>
<keyword evidence="1" id="KW-0802">TPR repeat</keyword>
<name>A0A1E8CKY3_9GAMM</name>
<dbReference type="Pfam" id="PF13181">
    <property type="entry name" value="TPR_8"/>
    <property type="match status" value="2"/>
</dbReference>
<keyword evidence="3" id="KW-1185">Reference proteome</keyword>
<dbReference type="STRING" id="1524254.PHACT_08200"/>
<sequence>MQFTMKSENNHRKFPILLGAIALAVLAGCGSDEPEPQEAVAVRAPAPAISQIALQDMAACADDLAPVLSDAGTYRRSIRTAMESTQVYFDQGLRLTYSYYFPEAIASFNAALCFEPGNPMILWGKALASGPNPNSRYGAAPDDPMGTGRNAINAAMAARNTRPEAEQGLIEALAPLFDTDTYPDTAARTQAFIDAAETNYANNPDDLEAAFLVAHGIMMSTPWTYYDQDDGSAMPGVERALEVMETGMEQNPAHPGLTHLHIHLLEASLEPGRAEDSADRLESLTPMAGHMVHMPGHIYMRLGRYQDAINTNQRSLSADDEVVAAWGNRALPRTGTDSLSATNHGGHATMFIHWAGILQGNSERALAISGPMAAMADPEALAEGRGLRNLVAHWMTLRAFGQFDELLALENPAPDQPYLAGMLNYMHGSAYLNQDDIDAAQAEYDNLQELRNEPVLDRQRAAVNTTADMLAVASYALAGEIASARGNYDEAIQAFRQAVALQDALRYMEPPDWLQSMRLFLGQAHLDAGEYNQAINVFERDLILLQENGWALYGLTEALEQLGETEEADLARQRLLMAWKDADVILTDRAHF</sequence>
<dbReference type="PROSITE" id="PS50005">
    <property type="entry name" value="TPR"/>
    <property type="match status" value="2"/>
</dbReference>
<gene>
    <name evidence="2" type="ORF">PHACT_08200</name>
</gene>
<dbReference type="Gene3D" id="1.25.40.10">
    <property type="entry name" value="Tetratricopeptide repeat domain"/>
    <property type="match status" value="2"/>
</dbReference>
<dbReference type="InterPro" id="IPR011990">
    <property type="entry name" value="TPR-like_helical_dom_sf"/>
</dbReference>
<protein>
    <recommendedName>
        <fullName evidence="4">Tetratricopeptide repeat protein</fullName>
    </recommendedName>
</protein>
<dbReference type="SMART" id="SM00028">
    <property type="entry name" value="TPR"/>
    <property type="match status" value="3"/>
</dbReference>
<dbReference type="AlphaFoldDB" id="A0A1E8CKY3"/>
<dbReference type="Pfam" id="PF13176">
    <property type="entry name" value="TPR_7"/>
    <property type="match status" value="1"/>
</dbReference>
<organism evidence="2 3">
    <name type="scientific">Pseudohongiella acticola</name>
    <dbReference type="NCBI Taxonomy" id="1524254"/>
    <lineage>
        <taxon>Bacteria</taxon>
        <taxon>Pseudomonadati</taxon>
        <taxon>Pseudomonadota</taxon>
        <taxon>Gammaproteobacteria</taxon>
        <taxon>Pseudomonadales</taxon>
        <taxon>Pseudohongiellaceae</taxon>
        <taxon>Pseudohongiella</taxon>
    </lineage>
</organism>
<dbReference type="EMBL" id="MASR01000001">
    <property type="protein sequence ID" value="OFE13121.1"/>
    <property type="molecule type" value="Genomic_DNA"/>
</dbReference>
<dbReference type="Proteomes" id="UP000175669">
    <property type="component" value="Unassembled WGS sequence"/>
</dbReference>
<evidence type="ECO:0000313" key="3">
    <source>
        <dbReference type="Proteomes" id="UP000175669"/>
    </source>
</evidence>
<evidence type="ECO:0008006" key="4">
    <source>
        <dbReference type="Google" id="ProtNLM"/>
    </source>
</evidence>
<dbReference type="OrthoDB" id="9778494at2"/>
<evidence type="ECO:0000313" key="2">
    <source>
        <dbReference type="EMBL" id="OFE13121.1"/>
    </source>
</evidence>
<dbReference type="SUPFAM" id="SSF48452">
    <property type="entry name" value="TPR-like"/>
    <property type="match status" value="2"/>
</dbReference>
<dbReference type="PANTHER" id="PTHR45588:SF1">
    <property type="entry name" value="WW DOMAIN-CONTAINING PROTEIN"/>
    <property type="match status" value="1"/>
</dbReference>
<proteinExistence type="predicted"/>
<dbReference type="InterPro" id="IPR019734">
    <property type="entry name" value="TPR_rpt"/>
</dbReference>
<reference evidence="3" key="1">
    <citation type="submission" date="2016-07" db="EMBL/GenBank/DDBJ databases">
        <authorList>
            <person name="Florea S."/>
            <person name="Webb J.S."/>
            <person name="Jaromczyk J."/>
            <person name="Schardl C.L."/>
        </authorList>
    </citation>
    <scope>NUCLEOTIDE SEQUENCE [LARGE SCALE GENOMIC DNA]</scope>
    <source>
        <strain evidence="3">KCTC 42131</strain>
    </source>
</reference>
<accession>A0A1E8CKY3</accession>